<evidence type="ECO:0000256" key="1">
    <source>
        <dbReference type="SAM" id="Phobius"/>
    </source>
</evidence>
<keyword evidence="3" id="KW-1185">Reference proteome</keyword>
<dbReference type="Proteomes" id="UP000192439">
    <property type="component" value="Chromosome"/>
</dbReference>
<sequence>MFLIKNLTIFDFLFLRFLFFFFAWQSLNSGSSGIVMQIINLK</sequence>
<organism evidence="2 3">
    <name type="scientific">Microcystis aeruginosa PCC 7806SL</name>
    <dbReference type="NCBI Taxonomy" id="1903187"/>
    <lineage>
        <taxon>Bacteria</taxon>
        <taxon>Bacillati</taxon>
        <taxon>Cyanobacteriota</taxon>
        <taxon>Cyanophyceae</taxon>
        <taxon>Oscillatoriophycideae</taxon>
        <taxon>Chroococcales</taxon>
        <taxon>Microcystaceae</taxon>
        <taxon>Microcystis</taxon>
    </lineage>
</organism>
<keyword evidence="1" id="KW-1133">Transmembrane helix</keyword>
<evidence type="ECO:0000313" key="3">
    <source>
        <dbReference type="Proteomes" id="UP000192439"/>
    </source>
</evidence>
<evidence type="ECO:0000313" key="2">
    <source>
        <dbReference type="EMBL" id="ARI79514.1"/>
    </source>
</evidence>
<reference evidence="2 3" key="1">
    <citation type="journal article" date="2018" name="Harmful Algae">
        <title>The highly heterogeneous methylated genomes and diverse restriction-modification systems of bloom-forming Microcystis.</title>
        <authorList>
            <person name="Zhao L."/>
            <person name="Song Y."/>
            <person name="Li L."/>
            <person name="Gan N."/>
            <person name="Brand J.J."/>
            <person name="Song L."/>
        </authorList>
    </citation>
    <scope>NUCLEOTIDE SEQUENCE [LARGE SCALE GENOMIC DNA]</scope>
    <source>
        <strain evidence="2 3">PCC 7806SL</strain>
    </source>
</reference>
<name>A0AB33BMU4_MICA7</name>
<gene>
    <name evidence="2" type="ORF">BH695_0233</name>
</gene>
<keyword evidence="1" id="KW-0472">Membrane</keyword>
<dbReference type="EMBL" id="CP020771">
    <property type="protein sequence ID" value="ARI79514.1"/>
    <property type="molecule type" value="Genomic_DNA"/>
</dbReference>
<accession>A0AB33BMU4</accession>
<dbReference type="AlphaFoldDB" id="A0AB33BMU4"/>
<proteinExistence type="predicted"/>
<feature type="transmembrane region" description="Helical" evidence="1">
    <location>
        <begin position="7"/>
        <end position="27"/>
    </location>
</feature>
<keyword evidence="1" id="KW-0812">Transmembrane</keyword>
<protein>
    <submittedName>
        <fullName evidence="2">Uncharacterized protein</fullName>
    </submittedName>
</protein>